<dbReference type="EMBL" id="JACGWM010000001">
    <property type="protein sequence ID" value="KAL0395626.1"/>
    <property type="molecule type" value="Genomic_DNA"/>
</dbReference>
<dbReference type="Pfam" id="PF14244">
    <property type="entry name" value="Retrotran_gag_3"/>
    <property type="match status" value="1"/>
</dbReference>
<reference evidence="3" key="2">
    <citation type="journal article" date="2024" name="Plant">
        <title>Genomic evolution and insights into agronomic trait innovations of Sesamum species.</title>
        <authorList>
            <person name="Miao H."/>
            <person name="Wang L."/>
            <person name="Qu L."/>
            <person name="Liu H."/>
            <person name="Sun Y."/>
            <person name="Le M."/>
            <person name="Wang Q."/>
            <person name="Wei S."/>
            <person name="Zheng Y."/>
            <person name="Lin W."/>
            <person name="Duan Y."/>
            <person name="Cao H."/>
            <person name="Xiong S."/>
            <person name="Wang X."/>
            <person name="Wei L."/>
            <person name="Li C."/>
            <person name="Ma Q."/>
            <person name="Ju M."/>
            <person name="Zhao R."/>
            <person name="Li G."/>
            <person name="Mu C."/>
            <person name="Tian Q."/>
            <person name="Mei H."/>
            <person name="Zhang T."/>
            <person name="Gao T."/>
            <person name="Zhang H."/>
        </authorList>
    </citation>
    <scope>NUCLEOTIDE SEQUENCE</scope>
    <source>
        <strain evidence="3">KEN8</strain>
    </source>
</reference>
<dbReference type="PANTHER" id="PTHR37610">
    <property type="entry name" value="CCHC-TYPE DOMAIN-CONTAINING PROTEIN"/>
    <property type="match status" value="1"/>
</dbReference>
<evidence type="ECO:0000313" key="3">
    <source>
        <dbReference type="EMBL" id="KAL0395626.1"/>
    </source>
</evidence>
<proteinExistence type="predicted"/>
<organism evidence="3">
    <name type="scientific">Sesamum calycinum</name>
    <dbReference type="NCBI Taxonomy" id="2727403"/>
    <lineage>
        <taxon>Eukaryota</taxon>
        <taxon>Viridiplantae</taxon>
        <taxon>Streptophyta</taxon>
        <taxon>Embryophyta</taxon>
        <taxon>Tracheophyta</taxon>
        <taxon>Spermatophyta</taxon>
        <taxon>Magnoliopsida</taxon>
        <taxon>eudicotyledons</taxon>
        <taxon>Gunneridae</taxon>
        <taxon>Pentapetalae</taxon>
        <taxon>asterids</taxon>
        <taxon>lamiids</taxon>
        <taxon>Lamiales</taxon>
        <taxon>Pedaliaceae</taxon>
        <taxon>Sesamum</taxon>
    </lineage>
</organism>
<accession>A0AAW2SVP6</accession>
<evidence type="ECO:0000259" key="2">
    <source>
        <dbReference type="Pfam" id="PF14244"/>
    </source>
</evidence>
<feature type="domain" description="Retrotransposon Copia-like N-terminal" evidence="2">
    <location>
        <begin position="32"/>
        <end position="78"/>
    </location>
</feature>
<dbReference type="PANTHER" id="PTHR37610:SF40">
    <property type="entry name" value="OS01G0909600 PROTEIN"/>
    <property type="match status" value="1"/>
</dbReference>
<sequence length="256" mass="28187">MVTNETGVMPGSGSGAASGTTAVHESEDLKIHTSDFPGMVLVSTPLVGNNHLMWSRSVKVALTAKMKLSFIDGAYLKPIGNVEECKQWIRTDSMILVMDPLPIVDKAYSFSAACREPEGQLNIEDITNNAAMMDLIEQRKRNINDSKAFTAVYDDKQVPQQMANAESLSLMMNELLHLMKGKAQTDHTQDQKTKRTVAVGKVVGKSYMLNNESFNADASYLFCNGGHHMKFSYHRPVDYSVTKVFGCLAFAANVQP</sequence>
<dbReference type="AlphaFoldDB" id="A0AAW2SVP6"/>
<protein>
    <recommendedName>
        <fullName evidence="2">Retrotransposon Copia-like N-terminal domain-containing protein</fullName>
    </recommendedName>
</protein>
<comment type="caution">
    <text evidence="3">The sequence shown here is derived from an EMBL/GenBank/DDBJ whole genome shotgun (WGS) entry which is preliminary data.</text>
</comment>
<reference evidence="3" key="1">
    <citation type="submission" date="2020-06" db="EMBL/GenBank/DDBJ databases">
        <authorList>
            <person name="Li T."/>
            <person name="Hu X."/>
            <person name="Zhang T."/>
            <person name="Song X."/>
            <person name="Zhang H."/>
            <person name="Dai N."/>
            <person name="Sheng W."/>
            <person name="Hou X."/>
            <person name="Wei L."/>
        </authorList>
    </citation>
    <scope>NUCLEOTIDE SEQUENCE</scope>
    <source>
        <strain evidence="3">KEN8</strain>
        <tissue evidence="3">Leaf</tissue>
    </source>
</reference>
<name>A0AAW2SVP6_9LAMI</name>
<gene>
    <name evidence="3" type="ORF">Scaly_0011000</name>
</gene>
<evidence type="ECO:0000256" key="1">
    <source>
        <dbReference type="SAM" id="MobiDB-lite"/>
    </source>
</evidence>
<dbReference type="InterPro" id="IPR029472">
    <property type="entry name" value="Copia-like_N"/>
</dbReference>
<feature type="region of interest" description="Disordered" evidence="1">
    <location>
        <begin position="1"/>
        <end position="24"/>
    </location>
</feature>